<feature type="transmembrane region" description="Helical" evidence="1">
    <location>
        <begin position="21"/>
        <end position="40"/>
    </location>
</feature>
<proteinExistence type="predicted"/>
<keyword evidence="1" id="KW-1133">Transmembrane helix</keyword>
<evidence type="ECO:0000256" key="1">
    <source>
        <dbReference type="SAM" id="Phobius"/>
    </source>
</evidence>
<sequence>MPDFTSSARRPRLSLRQRGQALVFGIAVLLGAAAATFYVFNTGQLTAEKTKLVNTADAVAYSAGVMHARALNFDAYTNRALIANEATIAQMVSISSWLQYSKGHVQGVPPLYCYSQYSVPVALATTTYIPLCYALSYPAGYTVVNYADSIVNGTGGGLGGGAIAVAAAEVAKAELKAMQATMFAGFLYARTALVQEVADANYRNDGSVSVTPLPLKDDWTSFQGGGFFISRHTGNQRQRMRDLIVHVVNSDDFVHNRSWTSSSPWPCNPAVPSGTADRSGGTVLNGYNSWEARDQAHFEIRKKRFRGLSLRCVTTANYSLGNGHRKTTSNPSSAWYYSGVPEFYELSDAALNYTPTGSSHPDPRLQFAIRVTRPMNQTRTSAGTSAVKPGGRLHMFDGAAAGGVLAAVATSEVYFDHEREKDGATELGSLFNPYWQVHLVGNSTAVVAAATALQGVATP</sequence>
<evidence type="ECO:0000313" key="4">
    <source>
        <dbReference type="Proteomes" id="UP001204151"/>
    </source>
</evidence>
<name>A0ABT1ZMG0_9BURK</name>
<keyword evidence="1" id="KW-0472">Membrane</keyword>
<comment type="caution">
    <text evidence="3">The sequence shown here is derived from an EMBL/GenBank/DDBJ whole genome shotgun (WGS) entry which is preliminary data.</text>
</comment>
<dbReference type="RefSeq" id="WP_258815704.1">
    <property type="nucleotide sequence ID" value="NZ_JANUGW010000003.1"/>
</dbReference>
<feature type="domain" description="Putative Flp pilus-assembly TadG-like N-terminal" evidence="2">
    <location>
        <begin position="19"/>
        <end position="64"/>
    </location>
</feature>
<keyword evidence="4" id="KW-1185">Reference proteome</keyword>
<reference evidence="3 4" key="1">
    <citation type="submission" date="2022-08" db="EMBL/GenBank/DDBJ databases">
        <title>Reclassification of Massilia species as members of the genera Telluria, Duganella, Pseudoduganella, Mokoshia gen. nov. and Zemynaea gen. nov. using orthogonal and non-orthogonal genome-based approaches.</title>
        <authorList>
            <person name="Bowman J.P."/>
        </authorList>
    </citation>
    <scope>NUCLEOTIDE SEQUENCE [LARGE SCALE GENOMIC DNA]</scope>
    <source>
        <strain evidence="3 4">JCM 31316</strain>
    </source>
</reference>
<evidence type="ECO:0000313" key="3">
    <source>
        <dbReference type="EMBL" id="MCS0581085.1"/>
    </source>
</evidence>
<dbReference type="Proteomes" id="UP001204151">
    <property type="component" value="Unassembled WGS sequence"/>
</dbReference>
<keyword evidence="1" id="KW-0812">Transmembrane</keyword>
<dbReference type="EMBL" id="JANUGW010000003">
    <property type="protein sequence ID" value="MCS0581085.1"/>
    <property type="molecule type" value="Genomic_DNA"/>
</dbReference>
<protein>
    <submittedName>
        <fullName evidence="3">Pilus assembly protein TadG-related protein</fullName>
    </submittedName>
</protein>
<gene>
    <name evidence="3" type="ORF">NX784_05735</name>
</gene>
<dbReference type="Pfam" id="PF13400">
    <property type="entry name" value="Tad"/>
    <property type="match status" value="1"/>
</dbReference>
<evidence type="ECO:0000259" key="2">
    <source>
        <dbReference type="Pfam" id="PF13400"/>
    </source>
</evidence>
<dbReference type="InterPro" id="IPR028087">
    <property type="entry name" value="Tad_N"/>
</dbReference>
<accession>A0ABT1ZMG0</accession>
<organism evidence="3 4">
    <name type="scientific">Massilia pinisoli</name>
    <dbReference type="NCBI Taxonomy" id="1772194"/>
    <lineage>
        <taxon>Bacteria</taxon>
        <taxon>Pseudomonadati</taxon>
        <taxon>Pseudomonadota</taxon>
        <taxon>Betaproteobacteria</taxon>
        <taxon>Burkholderiales</taxon>
        <taxon>Oxalobacteraceae</taxon>
        <taxon>Telluria group</taxon>
        <taxon>Massilia</taxon>
    </lineage>
</organism>